<reference evidence="3" key="2">
    <citation type="submission" date="2023-06" db="EMBL/GenBank/DDBJ databases">
        <authorList>
            <consortium name="Lawrence Berkeley National Laboratory"/>
            <person name="Haridas S."/>
            <person name="Hensen N."/>
            <person name="Bonometti L."/>
            <person name="Westerberg I."/>
            <person name="Brannstrom I.O."/>
            <person name="Guillou S."/>
            <person name="Cros-Aarteil S."/>
            <person name="Calhoun S."/>
            <person name="Kuo A."/>
            <person name="Mondo S."/>
            <person name="Pangilinan J."/>
            <person name="Riley R."/>
            <person name="Labutti K."/>
            <person name="Andreopoulos B."/>
            <person name="Lipzen A."/>
            <person name="Chen C."/>
            <person name="Yanf M."/>
            <person name="Daum C."/>
            <person name="Ng V."/>
            <person name="Clum A."/>
            <person name="Steindorff A."/>
            <person name="Ohm R."/>
            <person name="Martin F."/>
            <person name="Silar P."/>
            <person name="Natvig D."/>
            <person name="Lalanne C."/>
            <person name="Gautier V."/>
            <person name="Ament-Velasquez S.L."/>
            <person name="Kruys A."/>
            <person name="Hutchinson M.I."/>
            <person name="Powell A.J."/>
            <person name="Barry K."/>
            <person name="Miller A.N."/>
            <person name="Grigoriev I.V."/>
            <person name="Debuchy R."/>
            <person name="Gladieux P."/>
            <person name="Thoren M.H."/>
            <person name="Johannesson H."/>
        </authorList>
    </citation>
    <scope>NUCLEOTIDE SEQUENCE</scope>
    <source>
        <strain evidence="3">CBS 118394</strain>
    </source>
</reference>
<evidence type="ECO:0000313" key="3">
    <source>
        <dbReference type="EMBL" id="KAK3317039.1"/>
    </source>
</evidence>
<feature type="transmembrane region" description="Helical" evidence="2">
    <location>
        <begin position="381"/>
        <end position="404"/>
    </location>
</feature>
<keyword evidence="4" id="KW-1185">Reference proteome</keyword>
<organism evidence="3 4">
    <name type="scientific">Apodospora peruviana</name>
    <dbReference type="NCBI Taxonomy" id="516989"/>
    <lineage>
        <taxon>Eukaryota</taxon>
        <taxon>Fungi</taxon>
        <taxon>Dikarya</taxon>
        <taxon>Ascomycota</taxon>
        <taxon>Pezizomycotina</taxon>
        <taxon>Sordariomycetes</taxon>
        <taxon>Sordariomycetidae</taxon>
        <taxon>Sordariales</taxon>
        <taxon>Lasiosphaeriaceae</taxon>
        <taxon>Apodospora</taxon>
    </lineage>
</organism>
<feature type="transmembrane region" description="Helical" evidence="2">
    <location>
        <begin position="158"/>
        <end position="175"/>
    </location>
</feature>
<gene>
    <name evidence="3" type="ORF">B0H66DRAFT_605302</name>
</gene>
<keyword evidence="2" id="KW-0472">Membrane</keyword>
<proteinExistence type="predicted"/>
<protein>
    <submittedName>
        <fullName evidence="3">Uncharacterized protein</fullName>
    </submittedName>
</protein>
<dbReference type="Proteomes" id="UP001283341">
    <property type="component" value="Unassembled WGS sequence"/>
</dbReference>
<reference evidence="3" key="1">
    <citation type="journal article" date="2023" name="Mol. Phylogenet. Evol.">
        <title>Genome-scale phylogeny and comparative genomics of the fungal order Sordariales.</title>
        <authorList>
            <person name="Hensen N."/>
            <person name="Bonometti L."/>
            <person name="Westerberg I."/>
            <person name="Brannstrom I.O."/>
            <person name="Guillou S."/>
            <person name="Cros-Aarteil S."/>
            <person name="Calhoun S."/>
            <person name="Haridas S."/>
            <person name="Kuo A."/>
            <person name="Mondo S."/>
            <person name="Pangilinan J."/>
            <person name="Riley R."/>
            <person name="LaButti K."/>
            <person name="Andreopoulos B."/>
            <person name="Lipzen A."/>
            <person name="Chen C."/>
            <person name="Yan M."/>
            <person name="Daum C."/>
            <person name="Ng V."/>
            <person name="Clum A."/>
            <person name="Steindorff A."/>
            <person name="Ohm R.A."/>
            <person name="Martin F."/>
            <person name="Silar P."/>
            <person name="Natvig D.O."/>
            <person name="Lalanne C."/>
            <person name="Gautier V."/>
            <person name="Ament-Velasquez S.L."/>
            <person name="Kruys A."/>
            <person name="Hutchinson M.I."/>
            <person name="Powell A.J."/>
            <person name="Barry K."/>
            <person name="Miller A.N."/>
            <person name="Grigoriev I.V."/>
            <person name="Debuchy R."/>
            <person name="Gladieux P."/>
            <person name="Hiltunen Thoren M."/>
            <person name="Johannesson H."/>
        </authorList>
    </citation>
    <scope>NUCLEOTIDE SEQUENCE</scope>
    <source>
        <strain evidence="3">CBS 118394</strain>
    </source>
</reference>
<dbReference type="EMBL" id="JAUEDM010000005">
    <property type="protein sequence ID" value="KAK3317039.1"/>
    <property type="molecule type" value="Genomic_DNA"/>
</dbReference>
<feature type="transmembrane region" description="Helical" evidence="2">
    <location>
        <begin position="273"/>
        <end position="293"/>
    </location>
</feature>
<accession>A0AAE0I2G6</accession>
<feature type="transmembrane region" description="Helical" evidence="2">
    <location>
        <begin position="187"/>
        <end position="207"/>
    </location>
</feature>
<comment type="caution">
    <text evidence="3">The sequence shown here is derived from an EMBL/GenBank/DDBJ whole genome shotgun (WGS) entry which is preliminary data.</text>
</comment>
<feature type="transmembrane region" description="Helical" evidence="2">
    <location>
        <begin position="348"/>
        <end position="369"/>
    </location>
</feature>
<keyword evidence="2" id="KW-0812">Transmembrane</keyword>
<feature type="transmembrane region" description="Helical" evidence="2">
    <location>
        <begin position="108"/>
        <end position="130"/>
    </location>
</feature>
<dbReference type="AlphaFoldDB" id="A0AAE0I2G6"/>
<keyword evidence="2" id="KW-1133">Transmembrane helix</keyword>
<evidence type="ECO:0000256" key="1">
    <source>
        <dbReference type="SAM" id="MobiDB-lite"/>
    </source>
</evidence>
<feature type="transmembrane region" description="Helical" evidence="2">
    <location>
        <begin position="219"/>
        <end position="240"/>
    </location>
</feature>
<feature type="region of interest" description="Disordered" evidence="1">
    <location>
        <begin position="431"/>
        <end position="450"/>
    </location>
</feature>
<evidence type="ECO:0000313" key="4">
    <source>
        <dbReference type="Proteomes" id="UP001283341"/>
    </source>
</evidence>
<name>A0AAE0I2G6_9PEZI</name>
<sequence length="469" mass="52339">MSPDAISWIPPGVDSLNYTKNCTTFARFVHEVIGGQQELSVMDQFPANTNWMAASTETTVEMLRAALPPELSAKSTAALLMQWYLDNQNLLMVVEFEGNSDLIGQGVITSYLMEACMVVFYTFATFIWVWRPTPRPARSIGDRMLLAFRGTLSDFKRSAAVFALTVLAATFVNLSEPTQATITPFEIQLASLVSIFSCFAVYVLTILETWITRRRSRLSAALCVVLLTLNIIEAAMTGLWGNSILGPNPLDIFASRFCVEDETRTLAWELGSVFYFSGIVYFVVLVSWCLSWVTERYLTSWIAEMVLFRPAGTARRQAMDRNSDHLPRGSRLALGIARLRRRPAAKAAVLFVTFGEMYAALVTTMTLRYRLHFSDEASRWTFGQVLAVGTWIPVMIEWSYIFLYGMKEGLEGRMPDEYGALYVSDAENGPLELEESGRDDNLSSGGAASQLSFGVTPVDLALSNEKEQQ</sequence>
<evidence type="ECO:0000256" key="2">
    <source>
        <dbReference type="SAM" id="Phobius"/>
    </source>
</evidence>